<evidence type="ECO:0000313" key="16">
    <source>
        <dbReference type="Proteomes" id="UP000231602"/>
    </source>
</evidence>
<feature type="transmembrane region" description="Helical" evidence="13">
    <location>
        <begin position="53"/>
        <end position="74"/>
    </location>
</feature>
<comment type="similarity">
    <text evidence="3">Belongs to the peptidase M50B family.</text>
</comment>
<keyword evidence="9" id="KW-0862">Zinc</keyword>
<evidence type="ECO:0000259" key="14">
    <source>
        <dbReference type="Pfam" id="PF02163"/>
    </source>
</evidence>
<feature type="transmembrane region" description="Helical" evidence="13">
    <location>
        <begin position="123"/>
        <end position="147"/>
    </location>
</feature>
<dbReference type="InterPro" id="IPR008915">
    <property type="entry name" value="Peptidase_M50"/>
</dbReference>
<dbReference type="PANTHER" id="PTHR35864">
    <property type="entry name" value="ZINC METALLOPROTEASE MJ0611-RELATED"/>
    <property type="match status" value="1"/>
</dbReference>
<dbReference type="InterPro" id="IPR044537">
    <property type="entry name" value="Rip2-like"/>
</dbReference>
<dbReference type="GO" id="GO:0046872">
    <property type="term" value="F:metal ion binding"/>
    <property type="evidence" value="ECO:0007669"/>
    <property type="project" value="UniProtKB-KW"/>
</dbReference>
<evidence type="ECO:0000256" key="5">
    <source>
        <dbReference type="ARBA" id="ARBA00022670"/>
    </source>
</evidence>
<organism evidence="15 16">
    <name type="scientific">Candidatus Wolfebacteria bacterium CG10_big_fil_rev_8_21_14_0_10_31_9</name>
    <dbReference type="NCBI Taxonomy" id="1975070"/>
    <lineage>
        <taxon>Bacteria</taxon>
        <taxon>Candidatus Wolfeibacteriota</taxon>
    </lineage>
</organism>
<evidence type="ECO:0000313" key="15">
    <source>
        <dbReference type="EMBL" id="PIR44089.1"/>
    </source>
</evidence>
<evidence type="ECO:0000256" key="6">
    <source>
        <dbReference type="ARBA" id="ARBA00022692"/>
    </source>
</evidence>
<dbReference type="EMBL" id="PCXV01000028">
    <property type="protein sequence ID" value="PIR44089.1"/>
    <property type="molecule type" value="Genomic_DNA"/>
</dbReference>
<feature type="transmembrane region" description="Helical" evidence="13">
    <location>
        <begin position="94"/>
        <end position="116"/>
    </location>
</feature>
<evidence type="ECO:0000256" key="3">
    <source>
        <dbReference type="ARBA" id="ARBA00007931"/>
    </source>
</evidence>
<evidence type="ECO:0000256" key="10">
    <source>
        <dbReference type="ARBA" id="ARBA00022989"/>
    </source>
</evidence>
<reference evidence="15 16" key="1">
    <citation type="submission" date="2017-09" db="EMBL/GenBank/DDBJ databases">
        <title>Depth-based differentiation of microbial function through sediment-hosted aquifers and enrichment of novel symbionts in the deep terrestrial subsurface.</title>
        <authorList>
            <person name="Probst A.J."/>
            <person name="Ladd B."/>
            <person name="Jarett J.K."/>
            <person name="Geller-Mcgrath D.E."/>
            <person name="Sieber C.M."/>
            <person name="Emerson J.B."/>
            <person name="Anantharaman K."/>
            <person name="Thomas B.C."/>
            <person name="Malmstrom R."/>
            <person name="Stieglmeier M."/>
            <person name="Klingl A."/>
            <person name="Woyke T."/>
            <person name="Ryan C.M."/>
            <person name="Banfield J.F."/>
        </authorList>
    </citation>
    <scope>NUCLEOTIDE SEQUENCE [LARGE SCALE GENOMIC DNA]</scope>
    <source>
        <strain evidence="15">CG10_big_fil_rev_8_21_14_0_10_31_9</strain>
    </source>
</reference>
<comment type="cofactor">
    <cofactor evidence="1">
        <name>Zn(2+)</name>
        <dbReference type="ChEBI" id="CHEBI:29105"/>
    </cofactor>
</comment>
<feature type="transmembrane region" description="Helical" evidence="13">
    <location>
        <begin position="6"/>
        <end position="32"/>
    </location>
</feature>
<sequence>MNPFISIFQLIVLIFSVIIHEVSHGFVANRLGDPTAKDAGRLTLNPIKHIDPIGSILLPLVLYIFNSPILFGWAKPVPFNPYNLKNPKRDSGLIGMSGPASNFLVVIIFSIILKLVGFISAPFVPALIIFLNIIILVNLVLGIFNLVPIPPLDGSKVLFSFLPAGAVKIERFLEQYGMFILLFFIFFGFQAIIPIVLALYHLLGGSLF</sequence>
<evidence type="ECO:0000256" key="1">
    <source>
        <dbReference type="ARBA" id="ARBA00001947"/>
    </source>
</evidence>
<dbReference type="GO" id="GO:0006508">
    <property type="term" value="P:proteolysis"/>
    <property type="evidence" value="ECO:0007669"/>
    <property type="project" value="UniProtKB-KW"/>
</dbReference>
<dbReference type="CDD" id="cd06158">
    <property type="entry name" value="S2P-M50_like_1"/>
    <property type="match status" value="1"/>
</dbReference>
<evidence type="ECO:0000256" key="4">
    <source>
        <dbReference type="ARBA" id="ARBA00022475"/>
    </source>
</evidence>
<keyword evidence="11" id="KW-0482">Metalloprotease</keyword>
<evidence type="ECO:0000256" key="13">
    <source>
        <dbReference type="SAM" id="Phobius"/>
    </source>
</evidence>
<keyword evidence="7" id="KW-0479">Metal-binding</keyword>
<dbReference type="InterPro" id="IPR052348">
    <property type="entry name" value="Metallopeptidase_M50B"/>
</dbReference>
<evidence type="ECO:0000256" key="11">
    <source>
        <dbReference type="ARBA" id="ARBA00023049"/>
    </source>
</evidence>
<dbReference type="GO" id="GO:0008237">
    <property type="term" value="F:metallopeptidase activity"/>
    <property type="evidence" value="ECO:0007669"/>
    <property type="project" value="UniProtKB-KW"/>
</dbReference>
<keyword evidence="6 13" id="KW-0812">Transmembrane</keyword>
<accession>A0A2H0RC35</accession>
<keyword evidence="10 13" id="KW-1133">Transmembrane helix</keyword>
<dbReference type="Proteomes" id="UP000231602">
    <property type="component" value="Unassembled WGS sequence"/>
</dbReference>
<dbReference type="AlphaFoldDB" id="A0A2H0RC35"/>
<dbReference type="PANTHER" id="PTHR35864:SF1">
    <property type="entry name" value="ZINC METALLOPROTEASE YWHC-RELATED"/>
    <property type="match status" value="1"/>
</dbReference>
<evidence type="ECO:0000256" key="9">
    <source>
        <dbReference type="ARBA" id="ARBA00022833"/>
    </source>
</evidence>
<evidence type="ECO:0000256" key="2">
    <source>
        <dbReference type="ARBA" id="ARBA00004651"/>
    </source>
</evidence>
<comment type="caution">
    <text evidence="15">The sequence shown here is derived from an EMBL/GenBank/DDBJ whole genome shotgun (WGS) entry which is preliminary data.</text>
</comment>
<dbReference type="Pfam" id="PF02163">
    <property type="entry name" value="Peptidase_M50"/>
    <property type="match status" value="1"/>
</dbReference>
<evidence type="ECO:0000256" key="7">
    <source>
        <dbReference type="ARBA" id="ARBA00022723"/>
    </source>
</evidence>
<evidence type="ECO:0000256" key="8">
    <source>
        <dbReference type="ARBA" id="ARBA00022801"/>
    </source>
</evidence>
<evidence type="ECO:0000256" key="12">
    <source>
        <dbReference type="ARBA" id="ARBA00023136"/>
    </source>
</evidence>
<protein>
    <submittedName>
        <fullName evidence="15">Site-2 protease family protein</fullName>
    </submittedName>
</protein>
<name>A0A2H0RC35_9BACT</name>
<feature type="domain" description="Peptidase M50" evidence="14">
    <location>
        <begin position="127"/>
        <end position="184"/>
    </location>
</feature>
<keyword evidence="4" id="KW-1003">Cell membrane</keyword>
<keyword evidence="8" id="KW-0378">Hydrolase</keyword>
<keyword evidence="12 13" id="KW-0472">Membrane</keyword>
<feature type="transmembrane region" description="Helical" evidence="13">
    <location>
        <begin position="178"/>
        <end position="203"/>
    </location>
</feature>
<keyword evidence="5 15" id="KW-0645">Protease</keyword>
<dbReference type="GO" id="GO:0005886">
    <property type="term" value="C:plasma membrane"/>
    <property type="evidence" value="ECO:0007669"/>
    <property type="project" value="UniProtKB-SubCell"/>
</dbReference>
<gene>
    <name evidence="15" type="ORF">COV23_01770</name>
</gene>
<proteinExistence type="inferred from homology"/>
<comment type="subcellular location">
    <subcellularLocation>
        <location evidence="2">Cell membrane</location>
        <topology evidence="2">Multi-pass membrane protein</topology>
    </subcellularLocation>
</comment>